<evidence type="ECO:0000313" key="2">
    <source>
        <dbReference type="EMBL" id="GGZ83679.1"/>
    </source>
</evidence>
<protein>
    <recommendedName>
        <fullName evidence="1">HigA2-like helix-turn-helix domain-containing protein</fullName>
    </recommendedName>
</protein>
<dbReference type="Proteomes" id="UP000622604">
    <property type="component" value="Unassembled WGS sequence"/>
</dbReference>
<evidence type="ECO:0000259" key="1">
    <source>
        <dbReference type="Pfam" id="PF13744"/>
    </source>
</evidence>
<gene>
    <name evidence="2" type="ORF">GCM10011274_46470</name>
</gene>
<accession>A0A8H9IF50</accession>
<dbReference type="AlphaFoldDB" id="A0A8H9IF50"/>
<feature type="domain" description="HigA2-like helix-turn-helix" evidence="1">
    <location>
        <begin position="28"/>
        <end position="91"/>
    </location>
</feature>
<dbReference type="Pfam" id="PF13744">
    <property type="entry name" value="HTH_37"/>
    <property type="match status" value="1"/>
</dbReference>
<dbReference type="RefSeq" id="WP_191867383.1">
    <property type="nucleotide sequence ID" value="NZ_BMZC01000025.1"/>
</dbReference>
<dbReference type="GO" id="GO:0003677">
    <property type="term" value="F:DNA binding"/>
    <property type="evidence" value="ECO:0007669"/>
    <property type="project" value="InterPro"/>
</dbReference>
<dbReference type="InterPro" id="IPR010982">
    <property type="entry name" value="Lambda_DNA-bd_dom_sf"/>
</dbReference>
<sequence length="94" mass="10619">MLTNVPSIIYTMKLEYNNIFEVTAGNIEDAANDKLRSDLMVELHKQIDFSGIPIKRVAHKLGVTFSTARSLTRGEIETFSVSELTTFIERLCKP</sequence>
<proteinExistence type="predicted"/>
<dbReference type="EMBL" id="BMZC01000025">
    <property type="protein sequence ID" value="GGZ83679.1"/>
    <property type="molecule type" value="Genomic_DNA"/>
</dbReference>
<dbReference type="Gene3D" id="1.10.260.40">
    <property type="entry name" value="lambda repressor-like DNA-binding domains"/>
    <property type="match status" value="1"/>
</dbReference>
<comment type="caution">
    <text evidence="2">The sequence shown here is derived from an EMBL/GenBank/DDBJ whole genome shotgun (WGS) entry which is preliminary data.</text>
</comment>
<evidence type="ECO:0000313" key="3">
    <source>
        <dbReference type="Proteomes" id="UP000622604"/>
    </source>
</evidence>
<name>A0A8H9IF50_9ALTE</name>
<dbReference type="InterPro" id="IPR039554">
    <property type="entry name" value="HigA2-like_HTH"/>
</dbReference>
<organism evidence="2 3">
    <name type="scientific">Paraglaciecola chathamensis</name>
    <dbReference type="NCBI Taxonomy" id="368405"/>
    <lineage>
        <taxon>Bacteria</taxon>
        <taxon>Pseudomonadati</taxon>
        <taxon>Pseudomonadota</taxon>
        <taxon>Gammaproteobacteria</taxon>
        <taxon>Alteromonadales</taxon>
        <taxon>Alteromonadaceae</taxon>
        <taxon>Paraglaciecola</taxon>
    </lineage>
</organism>
<dbReference type="SUPFAM" id="SSF47413">
    <property type="entry name" value="lambda repressor-like DNA-binding domains"/>
    <property type="match status" value="1"/>
</dbReference>
<reference evidence="2" key="2">
    <citation type="submission" date="2020-09" db="EMBL/GenBank/DDBJ databases">
        <authorList>
            <person name="Sun Q."/>
            <person name="Kim S."/>
        </authorList>
    </citation>
    <scope>NUCLEOTIDE SEQUENCE</scope>
    <source>
        <strain evidence="2">KCTC 32337</strain>
    </source>
</reference>
<reference evidence="2" key="1">
    <citation type="journal article" date="2014" name="Int. J. Syst. Evol. Microbiol.">
        <title>Complete genome sequence of Corynebacterium casei LMG S-19264T (=DSM 44701T), isolated from a smear-ripened cheese.</title>
        <authorList>
            <consortium name="US DOE Joint Genome Institute (JGI-PGF)"/>
            <person name="Walter F."/>
            <person name="Albersmeier A."/>
            <person name="Kalinowski J."/>
            <person name="Ruckert C."/>
        </authorList>
    </citation>
    <scope>NUCLEOTIDE SEQUENCE</scope>
    <source>
        <strain evidence="2">KCTC 32337</strain>
    </source>
</reference>